<dbReference type="EMBL" id="LQPC01000041">
    <property type="protein sequence ID" value="ORV85499.1"/>
    <property type="molecule type" value="Genomic_DNA"/>
</dbReference>
<evidence type="ECO:0008006" key="3">
    <source>
        <dbReference type="Google" id="ProtNLM"/>
    </source>
</evidence>
<proteinExistence type="predicted"/>
<gene>
    <name evidence="1" type="ORF">AWC12_20545</name>
</gene>
<dbReference type="AlphaFoldDB" id="A0A1X1WG07"/>
<sequence>MAAQVDAPEGVADIPIPEKGQGVRVVPYGMTRWADVYTARQLTLLDAFSQEVATLPESLAREGATKQWAEAITTLLGLAVGKLAQYGSTQASWRQRETAHAKAEAIFGRNDLPMLWDFAEVYYQSGSVGDWIGSVQSVLSAVDYVPDGEGSARLGDARTVALNTPGLVATDPPYFEAIGYADLSDFFYVWHRRALGRVHPDLYVTAATPKQAELTALPGRHDGDRVAARDYFVEGFTTTFRNLQQNLGDGLPMIVVYASKEQKRTADEQSRWASILTAMINANLQITGTWPIHGTGTTRMRGQGSNAVATYIAMVARPRAADATTISVAEFNRALRRELAAAVRDLQAASILPVDLDQAALGPGMQVFSRYRAVIDQSGKPLSVGRALDLINAALGEVFDEQEGHLDSLSRFAVRWWESFGWAAADFGVADKAARPLGISVDDVKRAQVVISQGSKVQLRGEGDMDRAWLPSTDRTPTAWEAVHHLADRLISGGGELEAARLMATLGDLQDPAMSLAYRLHDIAAKKGRAADQERYNALISSWSEVVRLSGNSDVIAERLF</sequence>
<dbReference type="Proteomes" id="UP000193622">
    <property type="component" value="Unassembled WGS sequence"/>
</dbReference>
<comment type="caution">
    <text evidence="1">The sequence shown here is derived from an EMBL/GenBank/DDBJ whole genome shotgun (WGS) entry which is preliminary data.</text>
</comment>
<organism evidence="1 2">
    <name type="scientific">Mycolicibacterium iranicum</name>
    <name type="common">Mycobacterium iranicum</name>
    <dbReference type="NCBI Taxonomy" id="912594"/>
    <lineage>
        <taxon>Bacteria</taxon>
        <taxon>Bacillati</taxon>
        <taxon>Actinomycetota</taxon>
        <taxon>Actinomycetes</taxon>
        <taxon>Mycobacteriales</taxon>
        <taxon>Mycobacteriaceae</taxon>
        <taxon>Mycolicibacterium</taxon>
    </lineage>
</organism>
<evidence type="ECO:0000313" key="1">
    <source>
        <dbReference type="EMBL" id="ORV85499.1"/>
    </source>
</evidence>
<name>A0A1X1WG07_MYCIR</name>
<evidence type="ECO:0000313" key="2">
    <source>
        <dbReference type="Proteomes" id="UP000193622"/>
    </source>
</evidence>
<accession>A0A1X1WG07</accession>
<protein>
    <recommendedName>
        <fullName evidence="3">DUF1156 domain-containing protein</fullName>
    </recommendedName>
</protein>
<reference evidence="1 2" key="1">
    <citation type="submission" date="2016-01" db="EMBL/GenBank/DDBJ databases">
        <title>The new phylogeny of the genus Mycobacterium.</title>
        <authorList>
            <person name="Tarcisio F."/>
            <person name="Conor M."/>
            <person name="Antonella G."/>
            <person name="Elisabetta G."/>
            <person name="Giulia F.S."/>
            <person name="Sara T."/>
            <person name="Anna F."/>
            <person name="Clotilde B."/>
            <person name="Roberto B."/>
            <person name="Veronica D.S."/>
            <person name="Fabio R."/>
            <person name="Monica P."/>
            <person name="Olivier J."/>
            <person name="Enrico T."/>
            <person name="Nicola S."/>
        </authorList>
    </citation>
    <scope>NUCLEOTIDE SEQUENCE [LARGE SCALE GENOMIC DNA]</scope>
    <source>
        <strain evidence="1 2">DSM 45541</strain>
    </source>
</reference>